<dbReference type="GO" id="GO:0005829">
    <property type="term" value="C:cytosol"/>
    <property type="evidence" value="ECO:0007669"/>
    <property type="project" value="TreeGrafter"/>
</dbReference>
<dbReference type="EMBL" id="DSBT01000410">
    <property type="protein sequence ID" value="HDP79132.1"/>
    <property type="molecule type" value="Genomic_DNA"/>
</dbReference>
<dbReference type="InterPro" id="IPR002716">
    <property type="entry name" value="PIN_dom"/>
</dbReference>
<dbReference type="CDD" id="cd09883">
    <property type="entry name" value="PIN_VapC_PhoHL-ATPase"/>
    <property type="match status" value="1"/>
</dbReference>
<dbReference type="Gene3D" id="3.40.50.1010">
    <property type="entry name" value="5'-nuclease"/>
    <property type="match status" value="1"/>
</dbReference>
<feature type="domain" description="PIN" evidence="4">
    <location>
        <begin position="3"/>
        <end position="130"/>
    </location>
</feature>
<dbReference type="SUPFAM" id="SSF88723">
    <property type="entry name" value="PIN domain-like"/>
    <property type="match status" value="1"/>
</dbReference>
<evidence type="ECO:0000256" key="2">
    <source>
        <dbReference type="ARBA" id="ARBA00022840"/>
    </source>
</evidence>
<evidence type="ECO:0000256" key="3">
    <source>
        <dbReference type="ARBA" id="ARBA00046345"/>
    </source>
</evidence>
<keyword evidence="2" id="KW-0067">ATP-binding</keyword>
<dbReference type="PANTHER" id="PTHR30473">
    <property type="entry name" value="PROTEIN PHOH"/>
    <property type="match status" value="1"/>
</dbReference>
<sequence>MIKNFILDTNVLVHDPYCFENFEDNNIIIPFPVLEEIDKLKKNSGSVGQNARKVNRFLDSLRSKGRLTEGVRLESGGTLRIAVFDEFKSKLPPFAENNYKDNAILLYMMELSNMDKLPVILVSKDINMRVKADIMGLKADDYLYDKVEIDDKLSGINIVDNPSFRDKFIDRDELSSDELHESVGANEFVDFGGDIFGRVSPDGKRIVPLRITMETSSWGIMPRNKEQMMAMELLLDDDVRVVFIPGMAGTGKTLISLACGLRKVVDERKYERLMVARPIIPMGQDIGYLPGSMEEKIDPWMTPIYDNLYMLFNNRHTDLETFLKKGEQLQVEVLSYIRGRSIPNQYFIIDEAQNLSPHEIKTIITRVGENTKIVVIGDPYQIDNSYLDAYSNGLTYAASRLTNKSLAGHITLTKGERSELASLAAELL</sequence>
<dbReference type="SUPFAM" id="SSF52540">
    <property type="entry name" value="P-loop containing nucleoside triphosphate hydrolases"/>
    <property type="match status" value="1"/>
</dbReference>
<evidence type="ECO:0000259" key="4">
    <source>
        <dbReference type="SMART" id="SM00670"/>
    </source>
</evidence>
<dbReference type="Pfam" id="PF13638">
    <property type="entry name" value="PIN_4"/>
    <property type="match status" value="1"/>
</dbReference>
<dbReference type="InterPro" id="IPR027417">
    <property type="entry name" value="P-loop_NTPase"/>
</dbReference>
<proteinExistence type="inferred from homology"/>
<comment type="caution">
    <text evidence="5">The sequence shown here is derived from an EMBL/GenBank/DDBJ whole genome shotgun (WGS) entry which is preliminary data.</text>
</comment>
<protein>
    <submittedName>
        <fullName evidence="5">PhoH family protein</fullName>
    </submittedName>
</protein>
<dbReference type="InterPro" id="IPR051451">
    <property type="entry name" value="PhoH2-like"/>
</dbReference>
<dbReference type="Proteomes" id="UP000886198">
    <property type="component" value="Unassembled WGS sequence"/>
</dbReference>
<dbReference type="PANTHER" id="PTHR30473:SF2">
    <property type="entry name" value="PIN DOMAIN-CONTAINING PROTEIN"/>
    <property type="match status" value="1"/>
</dbReference>
<evidence type="ECO:0000256" key="1">
    <source>
        <dbReference type="ARBA" id="ARBA00022741"/>
    </source>
</evidence>
<organism evidence="5">
    <name type="scientific">Mesotoga infera</name>
    <dbReference type="NCBI Taxonomy" id="1236046"/>
    <lineage>
        <taxon>Bacteria</taxon>
        <taxon>Thermotogati</taxon>
        <taxon>Thermotogota</taxon>
        <taxon>Thermotogae</taxon>
        <taxon>Kosmotogales</taxon>
        <taxon>Kosmotogaceae</taxon>
        <taxon>Mesotoga</taxon>
    </lineage>
</organism>
<dbReference type="GO" id="GO:0005524">
    <property type="term" value="F:ATP binding"/>
    <property type="evidence" value="ECO:0007669"/>
    <property type="project" value="UniProtKB-KW"/>
</dbReference>
<dbReference type="FunFam" id="3.40.50.300:FF:000013">
    <property type="entry name" value="PhoH family ATPase"/>
    <property type="match status" value="1"/>
</dbReference>
<dbReference type="Gene3D" id="3.40.50.300">
    <property type="entry name" value="P-loop containing nucleotide triphosphate hydrolases"/>
    <property type="match status" value="1"/>
</dbReference>
<dbReference type="InterPro" id="IPR003714">
    <property type="entry name" value="PhoH"/>
</dbReference>
<reference evidence="5" key="1">
    <citation type="journal article" date="2020" name="mSystems">
        <title>Genome- and Community-Level Interaction Insights into Carbon Utilization and Element Cycling Functions of Hydrothermarchaeota in Hydrothermal Sediment.</title>
        <authorList>
            <person name="Zhou Z."/>
            <person name="Liu Y."/>
            <person name="Xu W."/>
            <person name="Pan J."/>
            <person name="Luo Z.H."/>
            <person name="Li M."/>
        </authorList>
    </citation>
    <scope>NUCLEOTIDE SEQUENCE [LARGE SCALE GENOMIC DNA]</scope>
    <source>
        <strain evidence="5">SpSt-1179</strain>
    </source>
</reference>
<gene>
    <name evidence="5" type="ORF">ENN47_13350</name>
</gene>
<dbReference type="AlphaFoldDB" id="A0A7C1CVK1"/>
<evidence type="ECO:0000313" key="5">
    <source>
        <dbReference type="EMBL" id="HDP79132.1"/>
    </source>
</evidence>
<keyword evidence="1" id="KW-0547">Nucleotide-binding</keyword>
<dbReference type="SMART" id="SM00670">
    <property type="entry name" value="PINc"/>
    <property type="match status" value="1"/>
</dbReference>
<accession>A0A7C1CVK1</accession>
<comment type="similarity">
    <text evidence="3">In the N-terminal section; belongs to the PINc/VapC protein family.</text>
</comment>
<dbReference type="InterPro" id="IPR029060">
    <property type="entry name" value="PIN-like_dom_sf"/>
</dbReference>
<dbReference type="Pfam" id="PF02562">
    <property type="entry name" value="PhoH"/>
    <property type="match status" value="1"/>
</dbReference>
<name>A0A7C1CVK1_9BACT</name>